<dbReference type="RefSeq" id="WP_192536550.1">
    <property type="nucleotide sequence ID" value="NZ_RRZB01000001.1"/>
</dbReference>
<sequence>MTMTLSRLVYQAGLIIAALLVLAGCAGQPVATVPSLATLPEMETQRQRLTFEHDDQRHEMIGVLRHDDKALRLAILSPQGQRLLTLIHDDSGSRFLQDAAFEPPFTAEWLASRLSWNLWPAPAIDQAFESNAWSLQEDETGRTIRYRQRVVARISGNPACTLIDDVEAGYRLYIMPLSDSNSNSDTDQTAAPCLTP</sequence>
<dbReference type="InterPro" id="IPR021675">
    <property type="entry name" value="DUF3261"/>
</dbReference>
<dbReference type="PROSITE" id="PS51257">
    <property type="entry name" value="PROKAR_LIPOPROTEIN"/>
    <property type="match status" value="1"/>
</dbReference>
<dbReference type="Proteomes" id="UP001645038">
    <property type="component" value="Unassembled WGS sequence"/>
</dbReference>
<proteinExistence type="predicted"/>
<keyword evidence="2" id="KW-1185">Reference proteome</keyword>
<evidence type="ECO:0000313" key="2">
    <source>
        <dbReference type="Proteomes" id="UP001645038"/>
    </source>
</evidence>
<gene>
    <name evidence="1" type="ORF">EI547_00955</name>
</gene>
<organism evidence="1 2">
    <name type="scientific">Halomonas colorata</name>
    <dbReference type="NCBI Taxonomy" id="2742615"/>
    <lineage>
        <taxon>Bacteria</taxon>
        <taxon>Pseudomonadati</taxon>
        <taxon>Pseudomonadota</taxon>
        <taxon>Gammaproteobacteria</taxon>
        <taxon>Oceanospirillales</taxon>
        <taxon>Halomonadaceae</taxon>
        <taxon>Halomonas</taxon>
    </lineage>
</organism>
<dbReference type="EMBL" id="RRZB01000001">
    <property type="protein sequence ID" value="MBE0462027.1"/>
    <property type="molecule type" value="Genomic_DNA"/>
</dbReference>
<reference evidence="1 2" key="1">
    <citation type="submission" date="2020-07" db="EMBL/GenBank/DDBJ databases">
        <title>Halophilic bacteria isolated from french cheeses.</title>
        <authorList>
            <person name="Kothe C.I."/>
            <person name="Farah-Kraiem B."/>
            <person name="Renault P."/>
            <person name="Dridi B."/>
        </authorList>
    </citation>
    <scope>NUCLEOTIDE SEQUENCE [LARGE SCALE GENOMIC DNA]</scope>
    <source>
        <strain evidence="1 2">FME20</strain>
    </source>
</reference>
<protein>
    <submittedName>
        <fullName evidence="1">DUF3261 domain-containing protein</fullName>
    </submittedName>
</protein>
<accession>A0ABR9FTQ7</accession>
<evidence type="ECO:0000313" key="1">
    <source>
        <dbReference type="EMBL" id="MBE0462027.1"/>
    </source>
</evidence>
<name>A0ABR9FTQ7_9GAMM</name>
<comment type="caution">
    <text evidence="1">The sequence shown here is derived from an EMBL/GenBank/DDBJ whole genome shotgun (WGS) entry which is preliminary data.</text>
</comment>
<dbReference type="Pfam" id="PF11659">
    <property type="entry name" value="DUF3261"/>
    <property type="match status" value="1"/>
</dbReference>